<accession>I3TDK2</accession>
<gene>
    <name evidence="4" type="ordered locus">TCELL_0415</name>
</gene>
<dbReference type="InParanoid" id="I3TDK2"/>
<dbReference type="OrthoDB" id="117530at2157"/>
<evidence type="ECO:0000313" key="5">
    <source>
        <dbReference type="Proteomes" id="UP000005270"/>
    </source>
</evidence>
<comment type="function">
    <text evidence="2">Probably involved in the biogenesis of the ribosome.</text>
</comment>
<dbReference type="HOGENOM" id="CLU_107897_0_0_2"/>
<dbReference type="eggNOG" id="arCOG03247">
    <property type="taxonomic scope" value="Archaea"/>
</dbReference>
<evidence type="ECO:0000256" key="2">
    <source>
        <dbReference type="HAMAP-Rule" id="MF_00699"/>
    </source>
</evidence>
<protein>
    <recommendedName>
        <fullName evidence="2">Probable Brix domain-containing ribosomal biogenesis protein</fullName>
    </recommendedName>
</protein>
<keyword evidence="5" id="KW-1185">Reference proteome</keyword>
<organism evidence="4 5">
    <name type="scientific">Thermogladius calderae (strain DSM 22663 / VKM B-2946 / 1633)</name>
    <dbReference type="NCBI Taxonomy" id="1184251"/>
    <lineage>
        <taxon>Archaea</taxon>
        <taxon>Thermoproteota</taxon>
        <taxon>Thermoprotei</taxon>
        <taxon>Desulfurococcales</taxon>
        <taxon>Desulfurococcaceae</taxon>
        <taxon>Thermogladius</taxon>
    </lineage>
</organism>
<dbReference type="Proteomes" id="UP000005270">
    <property type="component" value="Chromosome"/>
</dbReference>
<dbReference type="GeneID" id="13012706"/>
<dbReference type="HAMAP" id="MF_00699">
    <property type="entry name" value="BriX"/>
    <property type="match status" value="1"/>
</dbReference>
<feature type="domain" description="Brix" evidence="3">
    <location>
        <begin position="1"/>
        <end position="182"/>
    </location>
</feature>
<proteinExistence type="inferred from homology"/>
<dbReference type="KEGG" id="thg:TCELL_0415"/>
<name>I3TDK2_THEC1</name>
<reference evidence="4 5" key="1">
    <citation type="journal article" date="2012" name="J. Bacteriol.">
        <title>Complete genome sequence of the hyperthermophilic cellulolytic Crenarchaeon 'Thermogladius cellulolyticus' 1633.</title>
        <authorList>
            <person name="Mardanov A.V."/>
            <person name="Kochetkova T.V."/>
            <person name="Beletsky A.V."/>
            <person name="Bonch-Osmolovskaya E.A."/>
            <person name="Ravin N.V."/>
            <person name="Skryabin K.G."/>
        </authorList>
    </citation>
    <scope>NUCLEOTIDE SEQUENCE [LARGE SCALE GENOMIC DNA]</scope>
    <source>
        <strain evidence="5">DSM 22663 / VKM B-2946 / 1633</strain>
    </source>
</reference>
<dbReference type="Gene3D" id="3.40.50.10480">
    <property type="entry name" value="Probable brix-domain ribosomal biogenesis protein"/>
    <property type="match status" value="1"/>
</dbReference>
<evidence type="ECO:0000259" key="3">
    <source>
        <dbReference type="PROSITE" id="PS50833"/>
    </source>
</evidence>
<evidence type="ECO:0000313" key="4">
    <source>
        <dbReference type="EMBL" id="AFK50840.1"/>
    </source>
</evidence>
<keyword evidence="1 2" id="KW-0690">Ribosome biogenesis</keyword>
<dbReference type="GO" id="GO:0019843">
    <property type="term" value="F:rRNA binding"/>
    <property type="evidence" value="ECO:0007669"/>
    <property type="project" value="InterPro"/>
</dbReference>
<dbReference type="PROSITE" id="PS50833">
    <property type="entry name" value="BRIX"/>
    <property type="match status" value="1"/>
</dbReference>
<dbReference type="SUPFAM" id="SSF52954">
    <property type="entry name" value="Class II aaRS ABD-related"/>
    <property type="match status" value="1"/>
</dbReference>
<dbReference type="InterPro" id="IPR023548">
    <property type="entry name" value="Brix_dom_Rbsml_bgen_prot"/>
</dbReference>
<dbReference type="SMART" id="SM00879">
    <property type="entry name" value="Brix"/>
    <property type="match status" value="1"/>
</dbReference>
<dbReference type="InterPro" id="IPR007109">
    <property type="entry name" value="Brix"/>
</dbReference>
<dbReference type="STRING" id="1184251.TCELL_0415"/>
<dbReference type="EMBL" id="CP003531">
    <property type="protein sequence ID" value="AFK50840.1"/>
    <property type="molecule type" value="Genomic_DNA"/>
</dbReference>
<sequence>MFLVTTSHRPSQRLRSFVKDLTLVLPGSVRVTRGKRRLLDLAYLALLLKKKYLVVAANKKGNPAVIHVYVVHYDAEGKVAASRYFDVLLGGVRLSREGGAKLTTPITSYSSVDESNCSSSKCLELAGLLMSLLRDFINKSSAFKISLHDEGGNVTVKILSRNGDVVGPVLKVRGFKTYGEQG</sequence>
<dbReference type="GO" id="GO:0006364">
    <property type="term" value="P:rRNA processing"/>
    <property type="evidence" value="ECO:0007669"/>
    <property type="project" value="InterPro"/>
</dbReference>
<dbReference type="AlphaFoldDB" id="I3TDK2"/>
<evidence type="ECO:0000256" key="1">
    <source>
        <dbReference type="ARBA" id="ARBA00022517"/>
    </source>
</evidence>
<dbReference type="RefSeq" id="WP_014737090.1">
    <property type="nucleotide sequence ID" value="NC_017954.1"/>
</dbReference>